<dbReference type="PANTHER" id="PTHR19136:SF81">
    <property type="entry name" value="MOLYBDENUM COFACTOR GUANYLYLTRANSFERASE"/>
    <property type="match status" value="1"/>
</dbReference>
<evidence type="ECO:0000259" key="2">
    <source>
        <dbReference type="Pfam" id="PF12804"/>
    </source>
</evidence>
<reference evidence="4" key="1">
    <citation type="journal article" date="2019" name="Int. J. Syst. Evol. Microbiol.">
        <title>The Global Catalogue of Microorganisms (GCM) 10K type strain sequencing project: providing services to taxonomists for standard genome sequencing and annotation.</title>
        <authorList>
            <consortium name="The Broad Institute Genomics Platform"/>
            <consortium name="The Broad Institute Genome Sequencing Center for Infectious Disease"/>
            <person name="Wu L."/>
            <person name="Ma J."/>
        </authorList>
    </citation>
    <scope>NUCLEOTIDE SEQUENCE [LARGE SCALE GENOMIC DNA]</scope>
    <source>
        <strain evidence="4">CCUG 39970</strain>
    </source>
</reference>
<evidence type="ECO:0000313" key="3">
    <source>
        <dbReference type="EMBL" id="MFC4454390.1"/>
    </source>
</evidence>
<keyword evidence="4" id="KW-1185">Reference proteome</keyword>
<evidence type="ECO:0000256" key="1">
    <source>
        <dbReference type="ARBA" id="ARBA00022679"/>
    </source>
</evidence>
<gene>
    <name evidence="3" type="ORF">ACFO0P_11455</name>
</gene>
<dbReference type="InterPro" id="IPR029044">
    <property type="entry name" value="Nucleotide-diphossugar_trans"/>
</dbReference>
<dbReference type="PANTHER" id="PTHR19136">
    <property type="entry name" value="MOLYBDENUM COFACTOR GUANYLYLTRANSFERASE"/>
    <property type="match status" value="1"/>
</dbReference>
<dbReference type="Proteomes" id="UP001595939">
    <property type="component" value="Unassembled WGS sequence"/>
</dbReference>
<sequence length="260" mass="27552">MAPAETWNALVLGGGDPGDPFAAAHGVKVKPQIQLEGRPMAGYVLQALRDSGRVAQVAYVGPVPDGQDAGVDLRLTDHGSLLANLEGGARALAEHSGTPHMLVVTADIPLITAQMVQDVLDSAPDAGLVYPIVRREVCEAAYPGVKRTYARLQDGTFTGGNLFLLDARLISRVLPRLREVLATRKQPLKLASLIGYGVLLRLLLGQLSIQQLETRVSALLEVPARALITEHAAIGTDVDKDGDLELVTRVLSARGGPASR</sequence>
<dbReference type="InterPro" id="IPR025877">
    <property type="entry name" value="MobA-like_NTP_Trfase"/>
</dbReference>
<dbReference type="Pfam" id="PF12804">
    <property type="entry name" value="NTP_transf_3"/>
    <property type="match status" value="1"/>
</dbReference>
<dbReference type="GO" id="GO:0016740">
    <property type="term" value="F:transferase activity"/>
    <property type="evidence" value="ECO:0007669"/>
    <property type="project" value="UniProtKB-KW"/>
</dbReference>
<keyword evidence="1 3" id="KW-0808">Transferase</keyword>
<dbReference type="SUPFAM" id="SSF53448">
    <property type="entry name" value="Nucleotide-diphospho-sugar transferases"/>
    <property type="match status" value="1"/>
</dbReference>
<accession>A0ABV8Y926</accession>
<proteinExistence type="predicted"/>
<evidence type="ECO:0000313" key="4">
    <source>
        <dbReference type="Proteomes" id="UP001595939"/>
    </source>
</evidence>
<protein>
    <submittedName>
        <fullName evidence="3">NTP transferase domain-containing protein</fullName>
    </submittedName>
</protein>
<organism evidence="3 4">
    <name type="scientific">Deinococcus sonorensis</name>
    <dbReference type="NCBI Taxonomy" id="309891"/>
    <lineage>
        <taxon>Bacteria</taxon>
        <taxon>Thermotogati</taxon>
        <taxon>Deinococcota</taxon>
        <taxon>Deinococci</taxon>
        <taxon>Deinococcales</taxon>
        <taxon>Deinococcaceae</taxon>
        <taxon>Deinococcus</taxon>
    </lineage>
</organism>
<feature type="domain" description="MobA-like NTP transferase" evidence="2">
    <location>
        <begin position="29"/>
        <end position="141"/>
    </location>
</feature>
<dbReference type="EMBL" id="JBHSEG010000005">
    <property type="protein sequence ID" value="MFC4454390.1"/>
    <property type="molecule type" value="Genomic_DNA"/>
</dbReference>
<dbReference type="RefSeq" id="WP_380129777.1">
    <property type="nucleotide sequence ID" value="NZ_JBHSEG010000005.1"/>
</dbReference>
<dbReference type="Gene3D" id="3.90.550.10">
    <property type="entry name" value="Spore Coat Polysaccharide Biosynthesis Protein SpsA, Chain A"/>
    <property type="match status" value="1"/>
</dbReference>
<comment type="caution">
    <text evidence="3">The sequence shown here is derived from an EMBL/GenBank/DDBJ whole genome shotgun (WGS) entry which is preliminary data.</text>
</comment>
<name>A0ABV8Y926_9DEIO</name>